<dbReference type="Pfam" id="PF00271">
    <property type="entry name" value="Helicase_C"/>
    <property type="match status" value="1"/>
</dbReference>
<dbReference type="SMART" id="SM00490">
    <property type="entry name" value="HELICc"/>
    <property type="match status" value="1"/>
</dbReference>
<dbReference type="SMART" id="SM00487">
    <property type="entry name" value="DEXDc"/>
    <property type="match status" value="1"/>
</dbReference>
<evidence type="ECO:0000313" key="5">
    <source>
        <dbReference type="Proteomes" id="UP000193355"/>
    </source>
</evidence>
<feature type="coiled-coil region" evidence="2">
    <location>
        <begin position="656"/>
        <end position="683"/>
    </location>
</feature>
<evidence type="ECO:0000256" key="2">
    <source>
        <dbReference type="SAM" id="Coils"/>
    </source>
</evidence>
<evidence type="ECO:0000313" key="4">
    <source>
        <dbReference type="EMBL" id="SMG13612.1"/>
    </source>
</evidence>
<dbReference type="GO" id="GO:0004386">
    <property type="term" value="F:helicase activity"/>
    <property type="evidence" value="ECO:0007669"/>
    <property type="project" value="UniProtKB-KW"/>
</dbReference>
<dbReference type="PROSITE" id="PS51194">
    <property type="entry name" value="HELICASE_CTER"/>
    <property type="match status" value="1"/>
</dbReference>
<proteinExistence type="predicted"/>
<dbReference type="CDD" id="cd18793">
    <property type="entry name" value="SF2_C_SNF"/>
    <property type="match status" value="1"/>
</dbReference>
<name>A0A1X7IFU9_9BACT</name>
<protein>
    <submittedName>
        <fullName evidence="4">Helicase conserved C-terminal domain-containing protein</fullName>
    </submittedName>
</protein>
<dbReference type="InterPro" id="IPR038718">
    <property type="entry name" value="SNF2-like_sf"/>
</dbReference>
<keyword evidence="1" id="KW-0378">Hydrolase</keyword>
<keyword evidence="5" id="KW-1185">Reference proteome</keyword>
<accession>A0A1X7IFU9</accession>
<sequence>MASGRSGGFTDFHWQDSYRTSEVRPDGSQVDILREFYVPALSRSQEYLRVAGFFTSSSLAVASQGFSSFSEEGGSMRLIVGADLDPADVEAILKGDEERLSLRLQDRLGDCHRWPKEESRGVELLAWMVARGVLEVKVAFRVRPGTREPLPFDSPEGGYVHEKWALFRDRHHRWLMASGSLNESRTALVRNAENITLEADWWAGPSAGRIGKHREDFEVIWGDEHRHLRVLPLPEAVRERLISFSRSPSRPVELDGKPGLTGPAPSPLEWLRFSLIEAGPTLPGGLYVGMETAPVAPWPHQRVVARRLVDSWPMGYLLCDEVGLGKTIEAGLAFRSLVLSKVAKRIMIAAPAGLVEQWRREMADKFYLDFNVDNLRSDPLSKPLSLVSTGILQRKDRVQAIKGAPPFDLVLLDEAHYARRREIPPFDPCRFSPDYGGLYKTVRDLLRERTSSLSLATATPMQLSWIEAYDLLKLTGRVGAFGGSPSLVDRYYDSLKRFRDDGRLSDGDERDFLQAVSSSISSQDPTYSWFLRECFSGGRLDESLKRLWSGRRLSRDDLSTLERYLFAVAPLSRVMLRHTRELLRVYGDRGLLDRKLAVREVLPVPDIRFSPEEKKVYDDLERYCSDLFHKISSGKADESRKKSLGFYLSLLRQRFASSVHALLKSLERRLEKVERSLGHYETVEELEQELLDEPFLEDDESPEDVFPDLLKDRTVQDLKWEADRLRDMLDTIKDLSFQVPSKVQYLLSVLDRRRFDGRVAQTVIFTRYVDTLENLISHIRGKDRKMRLGTYSGRECRCFKSNGDMERVDRETVKRRFLSGDIDVLLCTDAAAEGLNLQTADMLINFDLPWNPMKVEQRVGRIDRIGQKHDRIEVLNLCYVDSVERIIYDRLMSRFSQAMSMVGTMPFSLLPVSPEEFDDLASGRITVEQLEKSSKTRLIEQREQVERMEMGPRERFDLYRSWERIWDREVLPVDLKDIWESIVESSYLKELGGQVASGTQDKVFVLRGIFGIPDGTCLTVDRDLFERGVEGLPGPLHFATYGDRVFDRLLEHICQDFQVPSGIALMEEVFKARPGVLSGFALFDGEKVRTVASFEDLRSIDKVVPQVVPKEEVHRLSQRLLSLERRDPGQGPFPDVISERILNINHKAKMAQLLLEMELASSLVGSLVSAGHRDEERFSDAKAFMDQRIGGKKSYTLSRVDLRWLRKAGDFLFPLSIPSMGDEGAISMPSTLIKSVLDTVVRESDAIHKSQSAITISMVKERLWNQLSKIRSDFE</sequence>
<dbReference type="GO" id="GO:0016787">
    <property type="term" value="F:hydrolase activity"/>
    <property type="evidence" value="ECO:0007669"/>
    <property type="project" value="UniProtKB-KW"/>
</dbReference>
<evidence type="ECO:0000259" key="3">
    <source>
        <dbReference type="PROSITE" id="PS51194"/>
    </source>
</evidence>
<dbReference type="InterPro" id="IPR001650">
    <property type="entry name" value="Helicase_C-like"/>
</dbReference>
<dbReference type="EMBL" id="FXBB01000002">
    <property type="protein sequence ID" value="SMG13612.1"/>
    <property type="molecule type" value="Genomic_DNA"/>
</dbReference>
<gene>
    <name evidence="4" type="ORF">SAMN06275492_10219</name>
</gene>
<feature type="domain" description="Helicase C-terminal" evidence="3">
    <location>
        <begin position="742"/>
        <end position="913"/>
    </location>
</feature>
<evidence type="ECO:0000256" key="1">
    <source>
        <dbReference type="ARBA" id="ARBA00022801"/>
    </source>
</evidence>
<dbReference type="PANTHER" id="PTHR45629:SF7">
    <property type="entry name" value="DNA EXCISION REPAIR PROTEIN ERCC-6-RELATED"/>
    <property type="match status" value="1"/>
</dbReference>
<dbReference type="CDD" id="cd09179">
    <property type="entry name" value="PLDc_N_DEXD_a"/>
    <property type="match status" value="1"/>
</dbReference>
<dbReference type="InterPro" id="IPR050496">
    <property type="entry name" value="SNF2_RAD54_helicase_repair"/>
</dbReference>
<dbReference type="RefSeq" id="WP_085543646.1">
    <property type="nucleotide sequence ID" value="NZ_FXBB01000002.1"/>
</dbReference>
<dbReference type="SUPFAM" id="SSF52540">
    <property type="entry name" value="P-loop containing nucleoside triphosphate hydrolases"/>
    <property type="match status" value="2"/>
</dbReference>
<dbReference type="PANTHER" id="PTHR45629">
    <property type="entry name" value="SNF2/RAD54 FAMILY MEMBER"/>
    <property type="match status" value="1"/>
</dbReference>
<dbReference type="OrthoDB" id="9814088at2"/>
<dbReference type="Proteomes" id="UP000193355">
    <property type="component" value="Unassembled WGS sequence"/>
</dbReference>
<dbReference type="InterPro" id="IPR049730">
    <property type="entry name" value="SNF2/RAD54-like_C"/>
</dbReference>
<dbReference type="InterPro" id="IPR027417">
    <property type="entry name" value="P-loop_NTPase"/>
</dbReference>
<dbReference type="Gene3D" id="3.40.50.10810">
    <property type="entry name" value="Tandem AAA-ATPase domain"/>
    <property type="match status" value="1"/>
</dbReference>
<keyword evidence="4" id="KW-0547">Nucleotide-binding</keyword>
<organism evidence="4 5">
    <name type="scientific">Dethiosulfovibrio salsuginis</name>
    <dbReference type="NCBI Taxonomy" id="561720"/>
    <lineage>
        <taxon>Bacteria</taxon>
        <taxon>Thermotogati</taxon>
        <taxon>Synergistota</taxon>
        <taxon>Synergistia</taxon>
        <taxon>Synergistales</taxon>
        <taxon>Dethiosulfovibrionaceae</taxon>
        <taxon>Dethiosulfovibrio</taxon>
    </lineage>
</organism>
<keyword evidence="4" id="KW-0067">ATP-binding</keyword>
<dbReference type="InterPro" id="IPR014001">
    <property type="entry name" value="Helicase_ATP-bd"/>
</dbReference>
<dbReference type="Gene3D" id="3.40.50.300">
    <property type="entry name" value="P-loop containing nucleotide triphosphate hydrolases"/>
    <property type="match status" value="1"/>
</dbReference>
<keyword evidence="2" id="KW-0175">Coiled coil</keyword>
<dbReference type="AlphaFoldDB" id="A0A1X7IFU9"/>
<keyword evidence="4" id="KW-0347">Helicase</keyword>
<reference evidence="5" key="1">
    <citation type="submission" date="2017-04" db="EMBL/GenBank/DDBJ databases">
        <authorList>
            <person name="Varghese N."/>
            <person name="Submissions S."/>
        </authorList>
    </citation>
    <scope>NUCLEOTIDE SEQUENCE [LARGE SCALE GENOMIC DNA]</scope>
    <source>
        <strain evidence="5">USBA 82</strain>
    </source>
</reference>
<dbReference type="STRING" id="561720.SAMN06275492_10219"/>